<sequence length="708" mass="76805">MLSPVPQRSSITLAVLGALNFTVPLCAQAADGTTTEPGLSAVVVQGSGPQQATEKSSSYTVKKSNAATGLDLTPAETPQSISVVTRAQMDDFKSSTANAVLDGVTGVTVQRYEEDRTYYTARGFDITNFQVDGLGMPMAFGLVEGDIDTALYDRIEVIRGANGLMSSTGNPSATVNYVRKRPTRQLQASGSISYGSWSNKRATGDIAGPLNESGTLRGRLVAGGEDGDSYLDRYHKRKTYLSAILEADLGEASVLSAGYSYQNNRPTGTMWGGLPMTWSDGTQTNLDRSTSTAASWAYWTTKTQSAFIEGKHVFDNGWQASTSLTRRESHQDSNLFYAYGSPDRSTGLGLYSYPSLYTLDSSQNQLDARASGPFTLLGRQHELLFGAGYARANIREYSGYGNDIGTALSSIYNWSGNYPQPDYSASSNSSNYWLRQRTLYAASKLQLADKLKLILGANNTHVSSAGDNYGMDYGRDDSATSPYTGLLYTLTPSVTAYSSFASIFTAQNQLSGSGSRLAPATGYSTEGGLKYASADGRLNASVAVFRVRQDNLAEYVETVNLRDLYRGIDTYAQGYELEAAGEVLRGVQLSAGYTAQSIRDSAGQVARTYMPAHTLKTAARWQINEALKVGAGLRWQGDTHNDLSSSSVIRQDDYLLIDLMAGYAFNKNLSADLNIYNLTDKKYLNSVRWSQNYYGAPRSAMVTLSWKY</sequence>
<feature type="chain" id="PRO_5047221704" evidence="12">
    <location>
        <begin position="30"/>
        <end position="708"/>
    </location>
</feature>
<dbReference type="CDD" id="cd01347">
    <property type="entry name" value="ligand_gated_channel"/>
    <property type="match status" value="1"/>
</dbReference>
<keyword evidence="12" id="KW-0732">Signal</keyword>
<evidence type="ECO:0000256" key="8">
    <source>
        <dbReference type="ARBA" id="ARBA00023170"/>
    </source>
</evidence>
<feature type="signal peptide" evidence="12">
    <location>
        <begin position="1"/>
        <end position="29"/>
    </location>
</feature>
<dbReference type="RefSeq" id="WP_345917880.1">
    <property type="nucleotide sequence ID" value="NZ_JBDIVE010000001.1"/>
</dbReference>
<evidence type="ECO:0000259" key="14">
    <source>
        <dbReference type="Pfam" id="PF07715"/>
    </source>
</evidence>
<dbReference type="Gene3D" id="2.40.170.20">
    <property type="entry name" value="TonB-dependent receptor, beta-barrel domain"/>
    <property type="match status" value="1"/>
</dbReference>
<evidence type="ECO:0000256" key="11">
    <source>
        <dbReference type="RuleBase" id="RU003357"/>
    </source>
</evidence>
<comment type="similarity">
    <text evidence="2 10 11">Belongs to the TonB-dependent receptor family.</text>
</comment>
<keyword evidence="8 15" id="KW-0675">Receptor</keyword>
<feature type="domain" description="TonB-dependent receptor-like beta-barrel" evidence="13">
    <location>
        <begin position="258"/>
        <end position="678"/>
    </location>
</feature>
<dbReference type="PANTHER" id="PTHR32552">
    <property type="entry name" value="FERRICHROME IRON RECEPTOR-RELATED"/>
    <property type="match status" value="1"/>
</dbReference>
<keyword evidence="4 10" id="KW-1134">Transmembrane beta strand</keyword>
<evidence type="ECO:0000256" key="5">
    <source>
        <dbReference type="ARBA" id="ARBA00022692"/>
    </source>
</evidence>
<keyword evidence="16" id="KW-1185">Reference proteome</keyword>
<dbReference type="InterPro" id="IPR039426">
    <property type="entry name" value="TonB-dep_rcpt-like"/>
</dbReference>
<dbReference type="PROSITE" id="PS52016">
    <property type="entry name" value="TONB_DEPENDENT_REC_3"/>
    <property type="match status" value="1"/>
</dbReference>
<evidence type="ECO:0000259" key="13">
    <source>
        <dbReference type="Pfam" id="PF00593"/>
    </source>
</evidence>
<dbReference type="InterPro" id="IPR037066">
    <property type="entry name" value="Plug_dom_sf"/>
</dbReference>
<gene>
    <name evidence="15" type="ORF">ABDB84_01405</name>
</gene>
<organism evidence="15 16">
    <name type="scientific">Uliginosibacterium sediminicola</name>
    <dbReference type="NCBI Taxonomy" id="2024550"/>
    <lineage>
        <taxon>Bacteria</taxon>
        <taxon>Pseudomonadati</taxon>
        <taxon>Pseudomonadota</taxon>
        <taxon>Betaproteobacteria</taxon>
        <taxon>Rhodocyclales</taxon>
        <taxon>Zoogloeaceae</taxon>
        <taxon>Uliginosibacterium</taxon>
    </lineage>
</organism>
<keyword evidence="9 10" id="KW-0998">Cell outer membrane</keyword>
<dbReference type="NCBIfam" id="TIGR01783">
    <property type="entry name" value="TonB-siderophor"/>
    <property type="match status" value="1"/>
</dbReference>
<keyword evidence="3 10" id="KW-0813">Transport</keyword>
<dbReference type="InterPro" id="IPR036942">
    <property type="entry name" value="Beta-barrel_TonB_sf"/>
</dbReference>
<dbReference type="InterPro" id="IPR000531">
    <property type="entry name" value="Beta-barrel_TonB"/>
</dbReference>
<evidence type="ECO:0000256" key="1">
    <source>
        <dbReference type="ARBA" id="ARBA00004571"/>
    </source>
</evidence>
<dbReference type="SUPFAM" id="SSF56935">
    <property type="entry name" value="Porins"/>
    <property type="match status" value="1"/>
</dbReference>
<evidence type="ECO:0000256" key="7">
    <source>
        <dbReference type="ARBA" id="ARBA00023136"/>
    </source>
</evidence>
<dbReference type="EMBL" id="JBDIVE010000001">
    <property type="protein sequence ID" value="MEN3067112.1"/>
    <property type="molecule type" value="Genomic_DNA"/>
</dbReference>
<evidence type="ECO:0000313" key="15">
    <source>
        <dbReference type="EMBL" id="MEN3067112.1"/>
    </source>
</evidence>
<comment type="subcellular location">
    <subcellularLocation>
        <location evidence="1 10">Cell outer membrane</location>
        <topology evidence="1 10">Multi-pass membrane protein</topology>
    </subcellularLocation>
</comment>
<name>A0ABU9YTT5_9RHOO</name>
<dbReference type="Gene3D" id="2.170.130.10">
    <property type="entry name" value="TonB-dependent receptor, plug domain"/>
    <property type="match status" value="1"/>
</dbReference>
<dbReference type="Pfam" id="PF00593">
    <property type="entry name" value="TonB_dep_Rec_b-barrel"/>
    <property type="match status" value="1"/>
</dbReference>
<evidence type="ECO:0000256" key="4">
    <source>
        <dbReference type="ARBA" id="ARBA00022452"/>
    </source>
</evidence>
<keyword evidence="7 10" id="KW-0472">Membrane</keyword>
<evidence type="ECO:0000256" key="2">
    <source>
        <dbReference type="ARBA" id="ARBA00009810"/>
    </source>
</evidence>
<keyword evidence="6 11" id="KW-0798">TonB box</keyword>
<comment type="caution">
    <text evidence="15">The sequence shown here is derived from an EMBL/GenBank/DDBJ whole genome shotgun (WGS) entry which is preliminary data.</text>
</comment>
<evidence type="ECO:0000313" key="16">
    <source>
        <dbReference type="Proteomes" id="UP001410394"/>
    </source>
</evidence>
<dbReference type="InterPro" id="IPR010105">
    <property type="entry name" value="TonB_sidphr_rcpt"/>
</dbReference>
<dbReference type="Pfam" id="PF07715">
    <property type="entry name" value="Plug"/>
    <property type="match status" value="1"/>
</dbReference>
<evidence type="ECO:0000256" key="12">
    <source>
        <dbReference type="SAM" id="SignalP"/>
    </source>
</evidence>
<evidence type="ECO:0000256" key="3">
    <source>
        <dbReference type="ARBA" id="ARBA00022448"/>
    </source>
</evidence>
<proteinExistence type="inferred from homology"/>
<keyword evidence="5 10" id="KW-0812">Transmembrane</keyword>
<dbReference type="InterPro" id="IPR012910">
    <property type="entry name" value="Plug_dom"/>
</dbReference>
<reference evidence="15 16" key="1">
    <citation type="journal article" date="2018" name="Int. J. Syst. Evol. Microbiol.">
        <title>Uliginosibacterium sediminicola sp. nov., isolated from freshwater sediment.</title>
        <authorList>
            <person name="Hwang W.M."/>
            <person name="Kim S.M."/>
            <person name="Kang K."/>
            <person name="Ahn T.Y."/>
        </authorList>
    </citation>
    <scope>NUCLEOTIDE SEQUENCE [LARGE SCALE GENOMIC DNA]</scope>
    <source>
        <strain evidence="15 16">M1-21</strain>
    </source>
</reference>
<dbReference type="Proteomes" id="UP001410394">
    <property type="component" value="Unassembled WGS sequence"/>
</dbReference>
<evidence type="ECO:0000256" key="9">
    <source>
        <dbReference type="ARBA" id="ARBA00023237"/>
    </source>
</evidence>
<accession>A0ABU9YTT5</accession>
<dbReference type="PANTHER" id="PTHR32552:SF74">
    <property type="entry name" value="HYDROXAMATE SIDEROPHORE RECEPTOR FHUE"/>
    <property type="match status" value="1"/>
</dbReference>
<evidence type="ECO:0000256" key="6">
    <source>
        <dbReference type="ARBA" id="ARBA00023077"/>
    </source>
</evidence>
<protein>
    <submittedName>
        <fullName evidence="15">TonB-dependent siderophore receptor</fullName>
    </submittedName>
</protein>
<evidence type="ECO:0000256" key="10">
    <source>
        <dbReference type="PROSITE-ProRule" id="PRU01360"/>
    </source>
</evidence>
<feature type="domain" description="TonB-dependent receptor plug" evidence="14">
    <location>
        <begin position="75"/>
        <end position="172"/>
    </location>
</feature>